<organism evidence="2 3">
    <name type="scientific">Candida verbasci</name>
    <dbReference type="NCBI Taxonomy" id="1227364"/>
    <lineage>
        <taxon>Eukaryota</taxon>
        <taxon>Fungi</taxon>
        <taxon>Dikarya</taxon>
        <taxon>Ascomycota</taxon>
        <taxon>Saccharomycotina</taxon>
        <taxon>Pichiomycetes</taxon>
        <taxon>Debaryomycetaceae</taxon>
        <taxon>Candida/Lodderomyces clade</taxon>
        <taxon>Candida</taxon>
    </lineage>
</organism>
<dbReference type="EMBL" id="CANTUO010000007">
    <property type="protein sequence ID" value="CAI5760581.1"/>
    <property type="molecule type" value="Genomic_DNA"/>
</dbReference>
<keyword evidence="3" id="KW-1185">Reference proteome</keyword>
<dbReference type="GO" id="GO:0000136">
    <property type="term" value="C:mannan polymerase complex"/>
    <property type="evidence" value="ECO:0007669"/>
    <property type="project" value="TreeGrafter"/>
</dbReference>
<sequence>MDSDIIKFKNNRKFLKTLIKANKDIIVPRIDIFGMKDYDKNSWRGERTKPNQNQLKMMDNNDWENVDYIPKDKEGKIYHYENYLKNENNEYEINKNNLNYVVPLDSVGGAVLLVKSIIFKQGIMFPTSYIVGTTWDRIEGYDGIETEGICYMAKSLGYSCWGMPNLYALHAGT</sequence>
<comment type="caution">
    <text evidence="2">The sequence shown here is derived from an EMBL/GenBank/DDBJ whole genome shotgun (WGS) entry which is preliminary data.</text>
</comment>
<dbReference type="Pfam" id="PF03452">
    <property type="entry name" value="Anp1"/>
    <property type="match status" value="1"/>
</dbReference>
<dbReference type="GO" id="GO:0000032">
    <property type="term" value="P:cell wall mannoprotein biosynthetic process"/>
    <property type="evidence" value="ECO:0007669"/>
    <property type="project" value="TreeGrafter"/>
</dbReference>
<evidence type="ECO:0000313" key="2">
    <source>
        <dbReference type="EMBL" id="CAI5760581.1"/>
    </source>
</evidence>
<accession>A0A9W4XFK7</accession>
<gene>
    <name evidence="2" type="ORF">CANVERA_P5090</name>
</gene>
<evidence type="ECO:0000313" key="3">
    <source>
        <dbReference type="Proteomes" id="UP001152885"/>
    </source>
</evidence>
<name>A0A9W4XFK7_9ASCO</name>
<dbReference type="GO" id="GO:0000009">
    <property type="term" value="F:alpha-1,6-mannosyltransferase activity"/>
    <property type="evidence" value="ECO:0007669"/>
    <property type="project" value="TreeGrafter"/>
</dbReference>
<dbReference type="PANTHER" id="PTHR43083:SF6">
    <property type="entry name" value="MANNAN POLYMERASE COMPLEXES SUBUNIT MNN9"/>
    <property type="match status" value="1"/>
</dbReference>
<evidence type="ECO:0000256" key="1">
    <source>
        <dbReference type="ARBA" id="ARBA00037964"/>
    </source>
</evidence>
<proteinExistence type="inferred from homology"/>
<dbReference type="AlphaFoldDB" id="A0A9W4XFK7"/>
<dbReference type="Gene3D" id="3.90.550.10">
    <property type="entry name" value="Spore Coat Polysaccharide Biosynthesis Protein SpsA, Chain A"/>
    <property type="match status" value="1"/>
</dbReference>
<comment type="similarity">
    <text evidence="1">Belongs to the ANP1/MMN9/VAN1 family.</text>
</comment>
<dbReference type="InterPro" id="IPR052086">
    <property type="entry name" value="Mannan_Polymerase_Subunit"/>
</dbReference>
<protein>
    <submittedName>
        <fullName evidence="2">Uncharacterized protein</fullName>
    </submittedName>
</protein>
<dbReference type="GO" id="GO:0006487">
    <property type="term" value="P:protein N-linked glycosylation"/>
    <property type="evidence" value="ECO:0007669"/>
    <property type="project" value="TreeGrafter"/>
</dbReference>
<dbReference type="Proteomes" id="UP001152885">
    <property type="component" value="Unassembled WGS sequence"/>
</dbReference>
<dbReference type="OrthoDB" id="204164at2759"/>
<dbReference type="PANTHER" id="PTHR43083">
    <property type="entry name" value="MANNAN POLYMERASE II"/>
    <property type="match status" value="1"/>
</dbReference>
<dbReference type="InterPro" id="IPR029044">
    <property type="entry name" value="Nucleotide-diphossugar_trans"/>
</dbReference>
<reference evidence="2" key="1">
    <citation type="submission" date="2022-12" db="EMBL/GenBank/DDBJ databases">
        <authorList>
            <person name="Brejova B."/>
        </authorList>
    </citation>
    <scope>NUCLEOTIDE SEQUENCE</scope>
</reference>